<feature type="binding site" evidence="14">
    <location>
        <position position="291"/>
    </location>
    <ligand>
        <name>ATP</name>
        <dbReference type="ChEBI" id="CHEBI:30616"/>
    </ligand>
</feature>
<feature type="binding site" evidence="14">
    <location>
        <position position="292"/>
    </location>
    <ligand>
        <name>ATP</name>
        <dbReference type="ChEBI" id="CHEBI:30616"/>
    </ligand>
</feature>
<feature type="transmembrane region" description="Helical" evidence="16">
    <location>
        <begin position="218"/>
        <end position="239"/>
    </location>
</feature>
<comment type="catalytic activity">
    <reaction evidence="12">
        <text>a 1,2-diacyl-sn-glycero-3-phosphoethanolamine(out) + ATP + H2O = a 1,2-diacyl-sn-glycero-3-phosphoethanolamine(in) + ADP + phosphate + H(+)</text>
        <dbReference type="Rhea" id="RHEA:66132"/>
        <dbReference type="ChEBI" id="CHEBI:15377"/>
        <dbReference type="ChEBI" id="CHEBI:15378"/>
        <dbReference type="ChEBI" id="CHEBI:30616"/>
        <dbReference type="ChEBI" id="CHEBI:43474"/>
        <dbReference type="ChEBI" id="CHEBI:64612"/>
        <dbReference type="ChEBI" id="CHEBI:456216"/>
    </reaction>
    <physiologicalReaction direction="left-to-right" evidence="12">
        <dbReference type="Rhea" id="RHEA:66133"/>
    </physiologicalReaction>
</comment>
<dbReference type="GO" id="GO:0045332">
    <property type="term" value="P:phospholipid translocation"/>
    <property type="evidence" value="ECO:0007669"/>
    <property type="project" value="TreeGrafter"/>
</dbReference>
<dbReference type="SFLD" id="SFLDS00003">
    <property type="entry name" value="Haloacid_Dehalogenase"/>
    <property type="match status" value="1"/>
</dbReference>
<evidence type="ECO:0000256" key="12">
    <source>
        <dbReference type="ARBA" id="ARBA00049128"/>
    </source>
</evidence>
<feature type="binding site" evidence="14">
    <location>
        <position position="580"/>
    </location>
    <ligand>
        <name>ATP</name>
        <dbReference type="ChEBI" id="CHEBI:30616"/>
    </ligand>
</feature>
<feature type="binding site" evidence="15">
    <location>
        <position position="700"/>
    </location>
    <ligand>
        <name>Mg(2+)</name>
        <dbReference type="ChEBI" id="CHEBI:18420"/>
    </ligand>
</feature>
<dbReference type="GO" id="GO:0005886">
    <property type="term" value="C:plasma membrane"/>
    <property type="evidence" value="ECO:0007669"/>
    <property type="project" value="TreeGrafter"/>
</dbReference>
<feature type="binding site" evidence="15">
    <location>
        <position position="290"/>
    </location>
    <ligand>
        <name>Mg(2+)</name>
        <dbReference type="ChEBI" id="CHEBI:18420"/>
    </ligand>
</feature>
<dbReference type="InterPro" id="IPR008250">
    <property type="entry name" value="ATPase_P-typ_transduc_dom_A_sf"/>
</dbReference>
<feature type="transmembrane region" description="Helical" evidence="16">
    <location>
        <begin position="945"/>
        <end position="966"/>
    </location>
</feature>
<comment type="caution">
    <text evidence="18">The sequence shown here is derived from an EMBL/GenBank/DDBJ whole genome shotgun (WGS) entry which is preliminary data.</text>
</comment>
<name>A0AAD5XSG7_9FUNG</name>
<evidence type="ECO:0000256" key="6">
    <source>
        <dbReference type="ARBA" id="ARBA00022840"/>
    </source>
</evidence>
<dbReference type="SUPFAM" id="SSF56784">
    <property type="entry name" value="HAD-like"/>
    <property type="match status" value="1"/>
</dbReference>
<dbReference type="InterPro" id="IPR006539">
    <property type="entry name" value="P-type_ATPase_IV"/>
</dbReference>
<feature type="binding site" evidence="14">
    <location>
        <position position="290"/>
    </location>
    <ligand>
        <name>ATP</name>
        <dbReference type="ChEBI" id="CHEBI:30616"/>
    </ligand>
</feature>
<evidence type="ECO:0000256" key="10">
    <source>
        <dbReference type="ARBA" id="ARBA00023136"/>
    </source>
</evidence>
<feature type="domain" description="P-type ATPase C-terminal" evidence="17">
    <location>
        <begin position="726"/>
        <end position="972"/>
    </location>
</feature>
<dbReference type="InterPro" id="IPR023299">
    <property type="entry name" value="ATPase_P-typ_cyto_dom_N"/>
</dbReference>
<dbReference type="InterPro" id="IPR018303">
    <property type="entry name" value="ATPase_P-typ_P_site"/>
</dbReference>
<keyword evidence="10 16" id="KW-0472">Membrane</keyword>
<evidence type="ECO:0000256" key="11">
    <source>
        <dbReference type="ARBA" id="ARBA00034036"/>
    </source>
</evidence>
<feature type="transmembrane region" description="Helical" evidence="16">
    <location>
        <begin position="757"/>
        <end position="778"/>
    </location>
</feature>
<evidence type="ECO:0000256" key="3">
    <source>
        <dbReference type="ARBA" id="ARBA00022692"/>
    </source>
</evidence>
<feature type="binding site" evidence="14">
    <location>
        <position position="680"/>
    </location>
    <ligand>
        <name>ATP</name>
        <dbReference type="ChEBI" id="CHEBI:30616"/>
    </ligand>
</feature>
<evidence type="ECO:0000256" key="2">
    <source>
        <dbReference type="ARBA" id="ARBA00008109"/>
    </source>
</evidence>
<dbReference type="NCBIfam" id="TIGR01494">
    <property type="entry name" value="ATPase_P-type"/>
    <property type="match status" value="1"/>
</dbReference>
<feature type="binding site" evidence="15">
    <location>
        <position position="292"/>
    </location>
    <ligand>
        <name>Mg(2+)</name>
        <dbReference type="ChEBI" id="CHEBI:18420"/>
    </ligand>
</feature>
<dbReference type="InterPro" id="IPR001757">
    <property type="entry name" value="P_typ_ATPase"/>
</dbReference>
<dbReference type="InterPro" id="IPR023298">
    <property type="entry name" value="ATPase_P-typ_TM_dom_sf"/>
</dbReference>
<comment type="subcellular location">
    <subcellularLocation>
        <location evidence="1 16">Membrane</location>
        <topology evidence="1 16">Multi-pass membrane protein</topology>
    </subcellularLocation>
</comment>
<evidence type="ECO:0000256" key="1">
    <source>
        <dbReference type="ARBA" id="ARBA00004141"/>
    </source>
</evidence>
<feature type="binding site" evidence="14">
    <location>
        <position position="674"/>
    </location>
    <ligand>
        <name>ATP</name>
        <dbReference type="ChEBI" id="CHEBI:30616"/>
    </ligand>
</feature>
<dbReference type="Gene3D" id="3.40.1110.10">
    <property type="entry name" value="Calcium-transporting ATPase, cytoplasmic domain N"/>
    <property type="match status" value="2"/>
</dbReference>
<evidence type="ECO:0000256" key="9">
    <source>
        <dbReference type="ARBA" id="ARBA00022989"/>
    </source>
</evidence>
<dbReference type="NCBIfam" id="TIGR01652">
    <property type="entry name" value="ATPase-Plipid"/>
    <property type="match status" value="1"/>
</dbReference>
<dbReference type="SFLD" id="SFLDG00002">
    <property type="entry name" value="C1.7:_P-type_atpase_like"/>
    <property type="match status" value="1"/>
</dbReference>
<dbReference type="EMBL" id="JADGJW010001200">
    <property type="protein sequence ID" value="KAJ3205484.1"/>
    <property type="molecule type" value="Genomic_DNA"/>
</dbReference>
<reference evidence="18" key="1">
    <citation type="submission" date="2020-05" db="EMBL/GenBank/DDBJ databases">
        <title>Phylogenomic resolution of chytrid fungi.</title>
        <authorList>
            <person name="Stajich J.E."/>
            <person name="Amses K."/>
            <person name="Simmons R."/>
            <person name="Seto K."/>
            <person name="Myers J."/>
            <person name="Bonds A."/>
            <person name="Quandt C.A."/>
            <person name="Barry K."/>
            <person name="Liu P."/>
            <person name="Grigoriev I."/>
            <person name="Longcore J.E."/>
            <person name="James T.Y."/>
        </authorList>
    </citation>
    <scope>NUCLEOTIDE SEQUENCE</scope>
    <source>
        <strain evidence="18">JEL0476</strain>
    </source>
</reference>
<evidence type="ECO:0000256" key="13">
    <source>
        <dbReference type="PIRSR" id="PIRSR606539-1"/>
    </source>
</evidence>
<dbReference type="FunFam" id="3.40.50.1000:FF:000130">
    <property type="entry name" value="Phospholipid-transporting ATPase"/>
    <property type="match status" value="1"/>
</dbReference>
<dbReference type="InterPro" id="IPR044492">
    <property type="entry name" value="P_typ_ATPase_HD_dom"/>
</dbReference>
<dbReference type="Pfam" id="PF16212">
    <property type="entry name" value="PhoLip_ATPase_C"/>
    <property type="match status" value="1"/>
</dbReference>
<dbReference type="SFLD" id="SFLDF00027">
    <property type="entry name" value="p-type_atpase"/>
    <property type="match status" value="1"/>
</dbReference>
<dbReference type="InterPro" id="IPR032630">
    <property type="entry name" value="P_typ_ATPase_c"/>
</dbReference>
<feature type="binding site" evidence="14">
    <location>
        <position position="462"/>
    </location>
    <ligand>
        <name>ATP</name>
        <dbReference type="ChEBI" id="CHEBI:30616"/>
    </ligand>
</feature>
<feature type="binding site" evidence="14">
    <location>
        <position position="582"/>
    </location>
    <ligand>
        <name>ATP</name>
        <dbReference type="ChEBI" id="CHEBI:30616"/>
    </ligand>
</feature>
<organism evidence="18 19">
    <name type="scientific">Clydaea vesicula</name>
    <dbReference type="NCBI Taxonomy" id="447962"/>
    <lineage>
        <taxon>Eukaryota</taxon>
        <taxon>Fungi</taxon>
        <taxon>Fungi incertae sedis</taxon>
        <taxon>Chytridiomycota</taxon>
        <taxon>Chytridiomycota incertae sedis</taxon>
        <taxon>Chytridiomycetes</taxon>
        <taxon>Lobulomycetales</taxon>
        <taxon>Lobulomycetaceae</taxon>
        <taxon>Clydaea</taxon>
    </lineage>
</organism>
<dbReference type="PRINTS" id="PR00119">
    <property type="entry name" value="CATATPASE"/>
</dbReference>
<evidence type="ECO:0000256" key="8">
    <source>
        <dbReference type="ARBA" id="ARBA00022967"/>
    </source>
</evidence>
<gene>
    <name evidence="18" type="ORF">HK099_000819</name>
</gene>
<dbReference type="InterPro" id="IPR036412">
    <property type="entry name" value="HAD-like_sf"/>
</dbReference>
<keyword evidence="4 15" id="KW-0479">Metal-binding</keyword>
<feature type="binding site" evidence="14">
    <location>
        <position position="439"/>
    </location>
    <ligand>
        <name>ATP</name>
        <dbReference type="ChEBI" id="CHEBI:30616"/>
    </ligand>
</feature>
<dbReference type="FunFam" id="3.40.50.1000:FF:000001">
    <property type="entry name" value="Phospholipid-transporting ATPase IC"/>
    <property type="match status" value="1"/>
</dbReference>
<evidence type="ECO:0000256" key="14">
    <source>
        <dbReference type="PIRSR" id="PIRSR606539-2"/>
    </source>
</evidence>
<comment type="cofactor">
    <cofactor evidence="15">
        <name>Mg(2+)</name>
        <dbReference type="ChEBI" id="CHEBI:18420"/>
    </cofactor>
</comment>
<dbReference type="Proteomes" id="UP001211065">
    <property type="component" value="Unassembled WGS sequence"/>
</dbReference>
<dbReference type="GO" id="GO:0140326">
    <property type="term" value="F:ATPase-coupled intramembrane lipid transporter activity"/>
    <property type="evidence" value="ECO:0007669"/>
    <property type="project" value="UniProtKB-EC"/>
</dbReference>
<keyword evidence="3 16" id="KW-0812">Transmembrane</keyword>
<keyword evidence="6 14" id="KW-0067">ATP-binding</keyword>
<feature type="binding site" evidence="14">
    <location>
        <position position="581"/>
    </location>
    <ligand>
        <name>ATP</name>
        <dbReference type="ChEBI" id="CHEBI:30616"/>
    </ligand>
</feature>
<evidence type="ECO:0000256" key="15">
    <source>
        <dbReference type="PIRSR" id="PIRSR606539-3"/>
    </source>
</evidence>
<feature type="transmembrane region" description="Helical" evidence="16">
    <location>
        <begin position="790"/>
        <end position="810"/>
    </location>
</feature>
<dbReference type="Gene3D" id="1.20.1110.10">
    <property type="entry name" value="Calcium-transporting ATPase, transmembrane domain"/>
    <property type="match status" value="1"/>
</dbReference>
<feature type="binding site" evidence="15">
    <location>
        <position position="704"/>
    </location>
    <ligand>
        <name>Mg(2+)</name>
        <dbReference type="ChEBI" id="CHEBI:18420"/>
    </ligand>
</feature>
<evidence type="ECO:0000256" key="5">
    <source>
        <dbReference type="ARBA" id="ARBA00022741"/>
    </source>
</evidence>
<comment type="similarity">
    <text evidence="2 16">Belongs to the cation transport ATPase (P-type) (TC 3.A.3) family. Type IV subfamily.</text>
</comment>
<feature type="non-terminal residue" evidence="18">
    <location>
        <position position="1"/>
    </location>
</feature>
<dbReference type="PANTHER" id="PTHR24092">
    <property type="entry name" value="PROBABLE PHOSPHOLIPID-TRANSPORTING ATPASE"/>
    <property type="match status" value="1"/>
</dbReference>
<keyword evidence="8 16" id="KW-1278">Translocase</keyword>
<feature type="binding site" evidence="14">
    <location>
        <position position="703"/>
    </location>
    <ligand>
        <name>ATP</name>
        <dbReference type="ChEBI" id="CHEBI:30616"/>
    </ligand>
</feature>
<dbReference type="GO" id="GO:0000287">
    <property type="term" value="F:magnesium ion binding"/>
    <property type="evidence" value="ECO:0007669"/>
    <property type="project" value="UniProtKB-UniRule"/>
</dbReference>
<feature type="transmembrane region" description="Helical" evidence="16">
    <location>
        <begin position="834"/>
        <end position="857"/>
    </location>
</feature>
<dbReference type="Pfam" id="PF13246">
    <property type="entry name" value="Cation_ATPase"/>
    <property type="match status" value="1"/>
</dbReference>
<feature type="transmembrane region" description="Helical" evidence="16">
    <location>
        <begin position="877"/>
        <end position="898"/>
    </location>
</feature>
<dbReference type="GO" id="GO:0016887">
    <property type="term" value="F:ATP hydrolysis activity"/>
    <property type="evidence" value="ECO:0007669"/>
    <property type="project" value="InterPro"/>
</dbReference>
<dbReference type="GO" id="GO:0005524">
    <property type="term" value="F:ATP binding"/>
    <property type="evidence" value="ECO:0007669"/>
    <property type="project" value="UniProtKB-UniRule"/>
</dbReference>
<feature type="active site" description="4-aspartylphosphate intermediate" evidence="13">
    <location>
        <position position="290"/>
    </location>
</feature>
<dbReference type="InterPro" id="IPR023214">
    <property type="entry name" value="HAD_sf"/>
</dbReference>
<dbReference type="Gene3D" id="2.70.150.10">
    <property type="entry name" value="Calcium-transporting ATPase, cytoplasmic transduction domain A"/>
    <property type="match status" value="1"/>
</dbReference>
<dbReference type="PANTHER" id="PTHR24092:SF218">
    <property type="entry name" value="PHOSPHOLIPID-TRANSPORTING ATPASE"/>
    <property type="match status" value="1"/>
</dbReference>
<feature type="binding site" evidence="14">
    <location>
        <position position="500"/>
    </location>
    <ligand>
        <name>ATP</name>
        <dbReference type="ChEBI" id="CHEBI:30616"/>
    </ligand>
</feature>
<dbReference type="SUPFAM" id="SSF81665">
    <property type="entry name" value="Calcium ATPase, transmembrane domain M"/>
    <property type="match status" value="1"/>
</dbReference>
<evidence type="ECO:0000313" key="18">
    <source>
        <dbReference type="EMBL" id="KAJ3205484.1"/>
    </source>
</evidence>
<sequence>MLLHKVLSKDLIKGDLVYYEKGDKFAVDAVILATSYDDGSCFVDTAELDGETNLKRRTGPFELNSFKTVEHIKTLKGEIQSELPNQNLISFEGRLVLSDDVKLNSPESHHVIPLNINNLLLRGAVLRNTEYCWGLVLYTGKNTKIMKNLKKASLKISSLDNKLNRYTLYAFIYNLFLLISSVLLELKTYYSIKDEYNNELWYLGQPQDSFSTQLKSDILSYFAVYTYVIPISLFVSIEVSKLCQGLFMHWDKKMTFHRPLPDGTTLKQCMRPNNTNINEDLGMVEYIFSDKTGTLTQNQMVLSKFFINGLEFHEMKQLGSLKEALNSGKTVDGIPIDDLTMEYSILFLRVLSLAHDVLPTLDNNGGYVYESSSPDETALLNSAAHNGFILSNKVKIYTEIRTTFKYANNNQLLGADVGNAIKLQDFNEERFEQLFLLEFNSDRKRMSVIVKNPNGKIHLYSKGADNIMLSRLSKDEKLNPPSLLKEADKALTKFSEEGLRTLVLAWRELTEEEFLEFKVEFEEAERSLDGREEKIATVAAKVEIELRFLGCTAIEDKLQDEVPETIDYLLKCGIKIWLLTGDKQETAINIGLSSKLLSNSMNIHILKGSSFDEVYHNLNIIENSMKNTEANDIQHALVVQGETLGIIFDVNFKSEERIKFLNIGKNCKSVICCRVTPLQKASVVHLVKKNVKCITLAIGDGANDVSMIQSANIGVGIMGREGTQAVRASDYAFAEFRFLRRLVCVHGRFSYMRISSIIMFGFYKNCAMITVMWWFGFYSQWSGTLVFEEIFMSAFNIVYVSLPPLVMAIFDRDVNEDKILRYPQLYIEVSKSKAFWNLWTVLSWLLSALYHSAAIFWCVYLVNIDGNISETGRTTGYWAQTAFLGTPVLTTVLLKFCLTTKTFNYLHALSLIFSMALNSISIVILEYFGYSEIGNGIIVDVSVTYYLICILMPVVCCLPDFIVISFKRIFLPHDADVMREESRLDSQ</sequence>
<dbReference type="SUPFAM" id="SSF81660">
    <property type="entry name" value="Metal cation-transporting ATPase, ATP-binding domain N"/>
    <property type="match status" value="1"/>
</dbReference>
<feature type="binding site" evidence="14">
    <location>
        <position position="704"/>
    </location>
    <ligand>
        <name>ATP</name>
        <dbReference type="ChEBI" id="CHEBI:30616"/>
    </ligand>
</feature>
<dbReference type="EC" id="7.6.2.1" evidence="16"/>
<evidence type="ECO:0000256" key="4">
    <source>
        <dbReference type="ARBA" id="ARBA00022723"/>
    </source>
</evidence>
<evidence type="ECO:0000313" key="19">
    <source>
        <dbReference type="Proteomes" id="UP001211065"/>
    </source>
</evidence>
<proteinExistence type="inferred from homology"/>
<comment type="catalytic activity">
    <reaction evidence="11 16">
        <text>ATP + H2O + phospholipidSide 1 = ADP + phosphate + phospholipidSide 2.</text>
        <dbReference type="EC" id="7.6.2.1"/>
    </reaction>
</comment>
<dbReference type="Gene3D" id="3.40.50.1000">
    <property type="entry name" value="HAD superfamily/HAD-like"/>
    <property type="match status" value="2"/>
</dbReference>
<feature type="transmembrane region" description="Helical" evidence="16">
    <location>
        <begin position="166"/>
        <end position="184"/>
    </location>
</feature>
<keyword evidence="19" id="KW-1185">Reference proteome</keyword>
<evidence type="ECO:0000256" key="16">
    <source>
        <dbReference type="RuleBase" id="RU362033"/>
    </source>
</evidence>
<dbReference type="SUPFAM" id="SSF81653">
    <property type="entry name" value="Calcium ATPase, transduction domain A"/>
    <property type="match status" value="1"/>
</dbReference>
<keyword evidence="7 15" id="KW-0460">Magnesium</keyword>
<evidence type="ECO:0000259" key="17">
    <source>
        <dbReference type="Pfam" id="PF16212"/>
    </source>
</evidence>
<protein>
    <recommendedName>
        <fullName evidence="16">Phospholipid-transporting ATPase</fullName>
        <ecNumber evidence="16">7.6.2.1</ecNumber>
    </recommendedName>
</protein>
<keyword evidence="5 14" id="KW-0547">Nucleotide-binding</keyword>
<feature type="binding site" evidence="14">
    <location>
        <position position="376"/>
    </location>
    <ligand>
        <name>ATP</name>
        <dbReference type="ChEBI" id="CHEBI:30616"/>
    </ligand>
</feature>
<keyword evidence="9 16" id="KW-1133">Transmembrane helix</keyword>
<evidence type="ECO:0000256" key="7">
    <source>
        <dbReference type="ARBA" id="ARBA00022842"/>
    </source>
</evidence>
<dbReference type="AlphaFoldDB" id="A0AAD5XSG7"/>
<feature type="transmembrane region" description="Helical" evidence="16">
    <location>
        <begin position="905"/>
        <end position="925"/>
    </location>
</feature>
<accession>A0AAD5XSG7</accession>
<dbReference type="PROSITE" id="PS00154">
    <property type="entry name" value="ATPASE_E1_E2"/>
    <property type="match status" value="1"/>
</dbReference>